<name>A0A0D8XYG3_DICVI</name>
<evidence type="ECO:0000313" key="1">
    <source>
        <dbReference type="EMBL" id="KJH49673.1"/>
    </source>
</evidence>
<reference evidence="1 2" key="1">
    <citation type="submission" date="2013-11" db="EMBL/GenBank/DDBJ databases">
        <title>Draft genome of the bovine lungworm Dictyocaulus viviparus.</title>
        <authorList>
            <person name="Mitreva M."/>
        </authorList>
    </citation>
    <scope>NUCLEOTIDE SEQUENCE [LARGE SCALE GENOMIC DNA]</scope>
    <source>
        <strain evidence="1 2">HannoverDv2000</strain>
    </source>
</reference>
<organism evidence="1 2">
    <name type="scientific">Dictyocaulus viviparus</name>
    <name type="common">Bovine lungworm</name>
    <dbReference type="NCBI Taxonomy" id="29172"/>
    <lineage>
        <taxon>Eukaryota</taxon>
        <taxon>Metazoa</taxon>
        <taxon>Ecdysozoa</taxon>
        <taxon>Nematoda</taxon>
        <taxon>Chromadorea</taxon>
        <taxon>Rhabditida</taxon>
        <taxon>Rhabditina</taxon>
        <taxon>Rhabditomorpha</taxon>
        <taxon>Strongyloidea</taxon>
        <taxon>Metastrongylidae</taxon>
        <taxon>Dictyocaulus</taxon>
    </lineage>
</organism>
<keyword evidence="2" id="KW-1185">Reference proteome</keyword>
<sequence>MAFEIDLIDLITLERACKKICFEAYCDQITAILLSSEDDRDEYNKYLSELGPLMFRDSQIPILRRRRSTELL</sequence>
<gene>
    <name evidence="1" type="ORF">DICVIV_04219</name>
</gene>
<dbReference type="AlphaFoldDB" id="A0A0D8XYG3"/>
<dbReference type="EMBL" id="KN716227">
    <property type="protein sequence ID" value="KJH49673.1"/>
    <property type="molecule type" value="Genomic_DNA"/>
</dbReference>
<proteinExistence type="predicted"/>
<protein>
    <submittedName>
        <fullName evidence="1">Uncharacterized protein</fullName>
    </submittedName>
</protein>
<reference evidence="2" key="2">
    <citation type="journal article" date="2016" name="Sci. Rep.">
        <title>Dictyocaulus viviparus genome, variome and transcriptome elucidate lungworm biology and support future intervention.</title>
        <authorList>
            <person name="McNulty S.N."/>
            <person name="Strube C."/>
            <person name="Rosa B.A."/>
            <person name="Martin J.C."/>
            <person name="Tyagi R."/>
            <person name="Choi Y.J."/>
            <person name="Wang Q."/>
            <person name="Hallsworth Pepin K."/>
            <person name="Zhang X."/>
            <person name="Ozersky P."/>
            <person name="Wilson R.K."/>
            <person name="Sternberg P.W."/>
            <person name="Gasser R.B."/>
            <person name="Mitreva M."/>
        </authorList>
    </citation>
    <scope>NUCLEOTIDE SEQUENCE [LARGE SCALE GENOMIC DNA]</scope>
    <source>
        <strain evidence="2">HannoverDv2000</strain>
    </source>
</reference>
<dbReference type="Proteomes" id="UP000053766">
    <property type="component" value="Unassembled WGS sequence"/>
</dbReference>
<accession>A0A0D8XYG3</accession>
<evidence type="ECO:0000313" key="2">
    <source>
        <dbReference type="Proteomes" id="UP000053766"/>
    </source>
</evidence>